<dbReference type="SUPFAM" id="SSF158235">
    <property type="entry name" value="SOCS box-like"/>
    <property type="match status" value="1"/>
</dbReference>
<feature type="domain" description="B30.2/SPRY" evidence="9">
    <location>
        <begin position="70"/>
        <end position="260"/>
    </location>
</feature>
<evidence type="ECO:0000256" key="1">
    <source>
        <dbReference type="ARBA" id="ARBA00004123"/>
    </source>
</evidence>
<dbReference type="GeneID" id="100204357"/>
<dbReference type="SUPFAM" id="SSF49899">
    <property type="entry name" value="Concanavalin A-like lectins/glucanases"/>
    <property type="match status" value="1"/>
</dbReference>
<reference evidence="12" key="1">
    <citation type="submission" date="2025-08" db="UniProtKB">
        <authorList>
            <consortium name="RefSeq"/>
        </authorList>
    </citation>
    <scope>IDENTIFICATION</scope>
</reference>
<keyword evidence="5" id="KW-0963">Cytoplasm</keyword>
<dbReference type="PANTHER" id="PTHR12245:SF5">
    <property type="entry name" value="SPRY DOMAIN-CONTAINING SOCS BOX PROTEIN 3"/>
    <property type="match status" value="1"/>
</dbReference>
<dbReference type="InterPro" id="IPR003877">
    <property type="entry name" value="SPRY_dom"/>
</dbReference>
<sequence>MSGNGDIPSRKISNRRGFIREEQNERNVEHDHSNRGHRHLLADIFAQGRRHIQSRRRSQDIEEISKPTGTFGNDDEEEEEDEFNEADFCWVWEEECKSNDVVFQNNNSEVYFHPDYSCGTAAVRGKNQFQEGEEHYWEIKLSSAVYGTDMMVGVGCDGMDLNKYKSQFCSIIGKESNSWGISYFGTVHHNGKTREFTKKFERGSVIGCHLDLWKGTLSFYKNGEPLGIAFEGLLGKKLYPMISSTAARTKMKLICSYKINFSLQYLCCKEISKNISSSSEALADLPLPSGLKRYLGFRMDWVFRLHKLQSSSSGMGPSRKRVKRKDDQIEQRLLMNELMQNVKLDNY</sequence>
<dbReference type="InterPro" id="IPR001870">
    <property type="entry name" value="B30.2/SPRY"/>
</dbReference>
<name>A0ABM4CE27_HYDVU</name>
<dbReference type="InterPro" id="IPR013320">
    <property type="entry name" value="ConA-like_dom_sf"/>
</dbReference>
<dbReference type="InterPro" id="IPR043136">
    <property type="entry name" value="B30.2/SPRY_sf"/>
</dbReference>
<dbReference type="PROSITE" id="PS50225">
    <property type="entry name" value="SOCS"/>
    <property type="match status" value="1"/>
</dbReference>
<evidence type="ECO:0000256" key="2">
    <source>
        <dbReference type="ARBA" id="ARBA00004496"/>
    </source>
</evidence>
<dbReference type="InterPro" id="IPR001496">
    <property type="entry name" value="SOCS_box"/>
</dbReference>
<evidence type="ECO:0000259" key="9">
    <source>
        <dbReference type="PROSITE" id="PS50188"/>
    </source>
</evidence>
<evidence type="ECO:0000256" key="7">
    <source>
        <dbReference type="ARBA" id="ARBA00023242"/>
    </source>
</evidence>
<organism evidence="11 12">
    <name type="scientific">Hydra vulgaris</name>
    <name type="common">Hydra</name>
    <name type="synonym">Hydra attenuata</name>
    <dbReference type="NCBI Taxonomy" id="6087"/>
    <lineage>
        <taxon>Eukaryota</taxon>
        <taxon>Metazoa</taxon>
        <taxon>Cnidaria</taxon>
        <taxon>Hydrozoa</taxon>
        <taxon>Hydroidolina</taxon>
        <taxon>Anthoathecata</taxon>
        <taxon>Aplanulata</taxon>
        <taxon>Hydridae</taxon>
        <taxon>Hydra</taxon>
    </lineage>
</organism>
<keyword evidence="6" id="KW-0833">Ubl conjugation pathway</keyword>
<evidence type="ECO:0000259" key="10">
    <source>
        <dbReference type="PROSITE" id="PS50225"/>
    </source>
</evidence>
<evidence type="ECO:0000313" key="11">
    <source>
        <dbReference type="Proteomes" id="UP001652625"/>
    </source>
</evidence>
<proteinExistence type="inferred from homology"/>
<comment type="similarity">
    <text evidence="3">Belongs to the SPSB family.</text>
</comment>
<dbReference type="InterPro" id="IPR050672">
    <property type="entry name" value="FBXO45-Fsn/SPSB_families"/>
</dbReference>
<dbReference type="InterPro" id="IPR036036">
    <property type="entry name" value="SOCS_box-like_dom_sf"/>
</dbReference>
<feature type="region of interest" description="Disordered" evidence="8">
    <location>
        <begin position="52"/>
        <end position="78"/>
    </location>
</feature>
<dbReference type="Gene3D" id="2.60.120.920">
    <property type="match status" value="1"/>
</dbReference>
<dbReference type="Proteomes" id="UP001652625">
    <property type="component" value="Chromosome 08"/>
</dbReference>
<evidence type="ECO:0000256" key="4">
    <source>
        <dbReference type="ARBA" id="ARBA00014684"/>
    </source>
</evidence>
<accession>A0ABM4CE27</accession>
<evidence type="ECO:0000313" key="12">
    <source>
        <dbReference type="RefSeq" id="XP_065659939.1"/>
    </source>
</evidence>
<evidence type="ECO:0000256" key="5">
    <source>
        <dbReference type="ARBA" id="ARBA00022490"/>
    </source>
</evidence>
<protein>
    <recommendedName>
        <fullName evidence="4">SPRY domain-containing SOCS box protein 3</fullName>
    </recommendedName>
</protein>
<dbReference type="Pfam" id="PF00622">
    <property type="entry name" value="SPRY"/>
    <property type="match status" value="1"/>
</dbReference>
<feature type="region of interest" description="Disordered" evidence="8">
    <location>
        <begin position="1"/>
        <end position="39"/>
    </location>
</feature>
<dbReference type="SMART" id="SM00449">
    <property type="entry name" value="SPRY"/>
    <property type="match status" value="1"/>
</dbReference>
<comment type="subcellular location">
    <subcellularLocation>
        <location evidence="2">Cytoplasm</location>
    </subcellularLocation>
    <subcellularLocation>
        <location evidence="1">Nucleus</location>
    </subcellularLocation>
</comment>
<dbReference type="PROSITE" id="PS50188">
    <property type="entry name" value="B302_SPRY"/>
    <property type="match status" value="1"/>
</dbReference>
<feature type="compositionally biased region" description="Basic and acidic residues" evidence="8">
    <location>
        <begin position="18"/>
        <end position="34"/>
    </location>
</feature>
<dbReference type="PANTHER" id="PTHR12245">
    <property type="entry name" value="SPRY DOMAIN CONTAINING SOCS BOX PROTEIN"/>
    <property type="match status" value="1"/>
</dbReference>
<evidence type="ECO:0000256" key="6">
    <source>
        <dbReference type="ARBA" id="ARBA00022786"/>
    </source>
</evidence>
<keyword evidence="11" id="KW-1185">Reference proteome</keyword>
<feature type="domain" description="SOCS box" evidence="10">
    <location>
        <begin position="262"/>
        <end position="295"/>
    </location>
</feature>
<gene>
    <name evidence="12" type="primary">LOC100204357</name>
</gene>
<keyword evidence="7" id="KW-0539">Nucleus</keyword>
<dbReference type="CDD" id="cd12876">
    <property type="entry name" value="SPRY_SOCS3"/>
    <property type="match status" value="1"/>
</dbReference>
<evidence type="ECO:0000256" key="3">
    <source>
        <dbReference type="ARBA" id="ARBA00010910"/>
    </source>
</evidence>
<dbReference type="InterPro" id="IPR035754">
    <property type="entry name" value="SPRY_SPSB3"/>
</dbReference>
<dbReference type="RefSeq" id="XP_065659939.1">
    <property type="nucleotide sequence ID" value="XM_065803867.1"/>
</dbReference>
<evidence type="ECO:0000256" key="8">
    <source>
        <dbReference type="SAM" id="MobiDB-lite"/>
    </source>
</evidence>